<feature type="compositionally biased region" description="Low complexity" evidence="1">
    <location>
        <begin position="142"/>
        <end position="151"/>
    </location>
</feature>
<dbReference type="EMBL" id="JBJJXI010000023">
    <property type="protein sequence ID" value="KAL3404696.1"/>
    <property type="molecule type" value="Genomic_DNA"/>
</dbReference>
<organism evidence="2 3">
    <name type="scientific">Trichogramma kaykai</name>
    <dbReference type="NCBI Taxonomy" id="54128"/>
    <lineage>
        <taxon>Eukaryota</taxon>
        <taxon>Metazoa</taxon>
        <taxon>Ecdysozoa</taxon>
        <taxon>Arthropoda</taxon>
        <taxon>Hexapoda</taxon>
        <taxon>Insecta</taxon>
        <taxon>Pterygota</taxon>
        <taxon>Neoptera</taxon>
        <taxon>Endopterygota</taxon>
        <taxon>Hymenoptera</taxon>
        <taxon>Apocrita</taxon>
        <taxon>Proctotrupomorpha</taxon>
        <taxon>Chalcidoidea</taxon>
        <taxon>Trichogrammatidae</taxon>
        <taxon>Trichogramma</taxon>
    </lineage>
</organism>
<feature type="compositionally biased region" description="Low complexity" evidence="1">
    <location>
        <begin position="194"/>
        <end position="203"/>
    </location>
</feature>
<protein>
    <submittedName>
        <fullName evidence="2">Uncharacterized protein</fullName>
    </submittedName>
</protein>
<evidence type="ECO:0000313" key="3">
    <source>
        <dbReference type="Proteomes" id="UP001627154"/>
    </source>
</evidence>
<feature type="region of interest" description="Disordered" evidence="1">
    <location>
        <begin position="190"/>
        <end position="291"/>
    </location>
</feature>
<sequence>MRMWRKKDEVSSRSDTCDNCKPLRRSSTNIQPSSVNCKLRAALPMDSIESRAIAVSAPSARATIREPFASTRCSAIAYSAVGRPGSAELPFFFARYRFLGLDRVVVRPAVCRRSNSCRHVGARGEQRARRDRGDKRRRARRGAQLQSGQRRPLGLVAAAPQARGLHQGAAAAEQRAAAAHESLRRRYAPLQHKQAAGRQLRTAGGRGQGLGRGDGGPAASRLPVGRRLLGRQRRSAPRARLRLEQVRRGRGQRQSPARAIVQRREREHGRGGCGCGRHAPGRPAGPLQTLPRGFEPALRQRRDQGARPQAPGLAAATLERSADEYAAAAAAAAAATAAAGGCGGRCQRRTPHGQVPGESRGPPAPSAPAPQRPTGRCSFGGRGSVRNRVGNNVCGDLPPKKHAAGHRQTVERVNYKDDALQNDSFDTAASDDHRKQQIAEIIQALACICLLEDKIAGRVSQ</sequence>
<feature type="region of interest" description="Disordered" evidence="1">
    <location>
        <begin position="341"/>
        <end position="384"/>
    </location>
</feature>
<dbReference type="AlphaFoldDB" id="A0ABD2XJ17"/>
<keyword evidence="3" id="KW-1185">Reference proteome</keyword>
<feature type="compositionally biased region" description="Pro residues" evidence="1">
    <location>
        <begin position="362"/>
        <end position="371"/>
    </location>
</feature>
<dbReference type="Proteomes" id="UP001627154">
    <property type="component" value="Unassembled WGS sequence"/>
</dbReference>
<feature type="compositionally biased region" description="Basic and acidic residues" evidence="1">
    <location>
        <begin position="122"/>
        <end position="134"/>
    </location>
</feature>
<evidence type="ECO:0000256" key="1">
    <source>
        <dbReference type="SAM" id="MobiDB-lite"/>
    </source>
</evidence>
<comment type="caution">
    <text evidence="2">The sequence shown here is derived from an EMBL/GenBank/DDBJ whole genome shotgun (WGS) entry which is preliminary data.</text>
</comment>
<reference evidence="2 3" key="1">
    <citation type="journal article" date="2024" name="bioRxiv">
        <title>A reference genome for Trichogramma kaykai: A tiny desert-dwelling parasitoid wasp with competing sex-ratio distorters.</title>
        <authorList>
            <person name="Culotta J."/>
            <person name="Lindsey A.R."/>
        </authorList>
    </citation>
    <scope>NUCLEOTIDE SEQUENCE [LARGE SCALE GENOMIC DNA]</scope>
    <source>
        <strain evidence="2 3">KSX58</strain>
    </source>
</reference>
<feature type="region of interest" description="Disordered" evidence="1">
    <location>
        <begin position="119"/>
        <end position="152"/>
    </location>
</feature>
<accession>A0ABD2XJ17</accession>
<proteinExistence type="predicted"/>
<gene>
    <name evidence="2" type="ORF">TKK_002740</name>
</gene>
<name>A0ABD2XJ17_9HYME</name>
<feature type="compositionally biased region" description="Gly residues" evidence="1">
    <location>
        <begin position="204"/>
        <end position="216"/>
    </location>
</feature>
<evidence type="ECO:0000313" key="2">
    <source>
        <dbReference type="EMBL" id="KAL3404696.1"/>
    </source>
</evidence>
<feature type="compositionally biased region" description="Basic residues" evidence="1">
    <location>
        <begin position="228"/>
        <end position="240"/>
    </location>
</feature>